<keyword evidence="10" id="KW-1185">Reference proteome</keyword>
<feature type="transmembrane region" description="Helical" evidence="6">
    <location>
        <begin position="293"/>
        <end position="317"/>
    </location>
</feature>
<feature type="transmembrane region" description="Helical" evidence="6">
    <location>
        <begin position="762"/>
        <end position="786"/>
    </location>
</feature>
<feature type="transmembrane region" description="Helical" evidence="6">
    <location>
        <begin position="680"/>
        <end position="704"/>
    </location>
</feature>
<dbReference type="Proteomes" id="UP000245489">
    <property type="component" value="Unassembled WGS sequence"/>
</dbReference>
<feature type="transmembrane region" description="Helical" evidence="6">
    <location>
        <begin position="20"/>
        <end position="41"/>
    </location>
</feature>
<evidence type="ECO:0000256" key="2">
    <source>
        <dbReference type="ARBA" id="ARBA00022475"/>
    </source>
</evidence>
<dbReference type="Pfam" id="PF02687">
    <property type="entry name" value="FtsX"/>
    <property type="match status" value="2"/>
</dbReference>
<evidence type="ECO:0000259" key="7">
    <source>
        <dbReference type="Pfam" id="PF02687"/>
    </source>
</evidence>
<sequence>MLQNYLKIAYRTLLRYKAYTALNVLGLTLGLTCAILIYLMVSFHLSFDKFHSKADRVVRIVSYFNTPDGEFYTPGVPAPLGDAARTEIAPLEKVSMVYNEDNVTVALIENNVPTKKFKEDNGGLFFVEPDLFSILDLKILKGNVQDLTQPNVVFLTEKMAKKYYGDKDPIGKILRLDARLNVKIVGIVQDFPSNTDIKGSIIASYLTRDTYSPEWAKHMKMHWGGINSSTQCFALLKPNTNIEQVQKLTPAFMAKHYTSAEERKSRFLYIQPISNIHFNENYNGMPKSIITTLAIIGLLLLITACINFINMATAQALKRSKEVGVRKVMGSSRGQLFWQFIAETAIITILAGLISYLLATMLFPLLSNWQEGIIGYRMIFSELIDLRFGVIFTFTIVLVIFISGSYPGFVLSGFNPVVALKGKISTQSLGGVSIRKALVVTQFVITQMLIIGTIVVSSQMNYFITSEMGFKHDAILQMPVPQQDATKLQTLKTQFKEIPSIEKVTYIWTPPMSQSHNTTNVKYDNRQTDEKFSLNTKFADEDYVGLYGIKIVAGRNIAHIDTMRETLVNEELVKRLGEKSNDKVLNKILEFNGRKITIVGVVKDYHVETLHSKIPPLAITSTTNMYHTVAVKMNMADAQNTIKKLDKIWSATFPDFVFEYEFYDEAIGKMYQIETAMLDLIQAFALIAILIGCLGLYGLVSFMVAQKTKEVGVRKVLGASVGQILWLFGKEFSILIIIAFIIAAPLAWWVLNGWLQDFQYRIDIGVGIFIMAVLLTGLIAAITVGWQSSRAALANPVKSLRTE</sequence>
<comment type="caution">
    <text evidence="9">The sequence shown here is derived from an EMBL/GenBank/DDBJ whole genome shotgun (WGS) entry which is preliminary data.</text>
</comment>
<feature type="transmembrane region" description="Helical" evidence="6">
    <location>
        <begin position="724"/>
        <end position="750"/>
    </location>
</feature>
<evidence type="ECO:0000256" key="4">
    <source>
        <dbReference type="ARBA" id="ARBA00022989"/>
    </source>
</evidence>
<dbReference type="InterPro" id="IPR050250">
    <property type="entry name" value="Macrolide_Exporter_MacB"/>
</dbReference>
<feature type="transmembrane region" description="Helical" evidence="6">
    <location>
        <begin position="437"/>
        <end position="456"/>
    </location>
</feature>
<feature type="domain" description="ABC3 transporter permease C-terminal" evidence="7">
    <location>
        <begin position="684"/>
        <end position="792"/>
    </location>
</feature>
<dbReference type="Pfam" id="PF12704">
    <property type="entry name" value="MacB_PCD"/>
    <property type="match status" value="2"/>
</dbReference>
<keyword evidence="3 6" id="KW-0812">Transmembrane</keyword>
<feature type="domain" description="ABC3 transporter permease C-terminal" evidence="7">
    <location>
        <begin position="295"/>
        <end position="407"/>
    </location>
</feature>
<organism evidence="9 10">
    <name type="scientific">Arcicella aurantiaca</name>
    <dbReference type="NCBI Taxonomy" id="591202"/>
    <lineage>
        <taxon>Bacteria</taxon>
        <taxon>Pseudomonadati</taxon>
        <taxon>Bacteroidota</taxon>
        <taxon>Cytophagia</taxon>
        <taxon>Cytophagales</taxon>
        <taxon>Flectobacillaceae</taxon>
        <taxon>Arcicella</taxon>
    </lineage>
</organism>
<evidence type="ECO:0000256" key="5">
    <source>
        <dbReference type="ARBA" id="ARBA00023136"/>
    </source>
</evidence>
<evidence type="ECO:0000313" key="9">
    <source>
        <dbReference type="EMBL" id="PWK26159.1"/>
    </source>
</evidence>
<name>A0A316E9Z7_9BACT</name>
<feature type="domain" description="MacB-like periplasmic core" evidence="8">
    <location>
        <begin position="449"/>
        <end position="634"/>
    </location>
</feature>
<protein>
    <submittedName>
        <fullName evidence="9">ABC-type antimicrobial peptide transport system permease subunit</fullName>
    </submittedName>
</protein>
<dbReference type="PANTHER" id="PTHR30572">
    <property type="entry name" value="MEMBRANE COMPONENT OF TRANSPORTER-RELATED"/>
    <property type="match status" value="1"/>
</dbReference>
<evidence type="ECO:0000256" key="6">
    <source>
        <dbReference type="SAM" id="Phobius"/>
    </source>
</evidence>
<proteinExistence type="predicted"/>
<dbReference type="InterPro" id="IPR003838">
    <property type="entry name" value="ABC3_permease_C"/>
</dbReference>
<feature type="domain" description="MacB-like periplasmic core" evidence="8">
    <location>
        <begin position="20"/>
        <end position="247"/>
    </location>
</feature>
<evidence type="ECO:0000256" key="1">
    <source>
        <dbReference type="ARBA" id="ARBA00004651"/>
    </source>
</evidence>
<dbReference type="GO" id="GO:0005886">
    <property type="term" value="C:plasma membrane"/>
    <property type="evidence" value="ECO:0007669"/>
    <property type="project" value="UniProtKB-SubCell"/>
</dbReference>
<evidence type="ECO:0000313" key="10">
    <source>
        <dbReference type="Proteomes" id="UP000245489"/>
    </source>
</evidence>
<feature type="transmembrane region" description="Helical" evidence="6">
    <location>
        <begin position="386"/>
        <end position="406"/>
    </location>
</feature>
<reference evidence="9 10" key="1">
    <citation type="submission" date="2018-05" db="EMBL/GenBank/DDBJ databases">
        <title>Genomic Encyclopedia of Archaeal and Bacterial Type Strains, Phase II (KMG-II): from individual species to whole genera.</title>
        <authorList>
            <person name="Goeker M."/>
        </authorList>
    </citation>
    <scope>NUCLEOTIDE SEQUENCE [LARGE SCALE GENOMIC DNA]</scope>
    <source>
        <strain evidence="9 10">DSM 22214</strain>
    </source>
</reference>
<keyword evidence="2" id="KW-1003">Cell membrane</keyword>
<dbReference type="EMBL" id="QGGO01000013">
    <property type="protein sequence ID" value="PWK26159.1"/>
    <property type="molecule type" value="Genomic_DNA"/>
</dbReference>
<feature type="transmembrane region" description="Helical" evidence="6">
    <location>
        <begin position="337"/>
        <end position="366"/>
    </location>
</feature>
<dbReference type="GO" id="GO:0022857">
    <property type="term" value="F:transmembrane transporter activity"/>
    <property type="evidence" value="ECO:0007669"/>
    <property type="project" value="TreeGrafter"/>
</dbReference>
<accession>A0A316E9Z7</accession>
<evidence type="ECO:0000259" key="8">
    <source>
        <dbReference type="Pfam" id="PF12704"/>
    </source>
</evidence>
<dbReference type="InterPro" id="IPR025857">
    <property type="entry name" value="MacB_PCD"/>
</dbReference>
<keyword evidence="5 6" id="KW-0472">Membrane</keyword>
<gene>
    <name evidence="9" type="ORF">LV89_02640</name>
</gene>
<dbReference type="AlphaFoldDB" id="A0A316E9Z7"/>
<dbReference type="PANTHER" id="PTHR30572:SF18">
    <property type="entry name" value="ABC-TYPE MACROLIDE FAMILY EXPORT SYSTEM PERMEASE COMPONENT 2"/>
    <property type="match status" value="1"/>
</dbReference>
<evidence type="ECO:0000256" key="3">
    <source>
        <dbReference type="ARBA" id="ARBA00022692"/>
    </source>
</evidence>
<keyword evidence="4 6" id="KW-1133">Transmembrane helix</keyword>
<comment type="subcellular location">
    <subcellularLocation>
        <location evidence="1">Cell membrane</location>
        <topology evidence="1">Multi-pass membrane protein</topology>
    </subcellularLocation>
</comment>